<evidence type="ECO:0000313" key="4">
    <source>
        <dbReference type="Proteomes" id="UP000587070"/>
    </source>
</evidence>
<dbReference type="EMBL" id="JACIGE010000005">
    <property type="protein sequence ID" value="MBB4247239.1"/>
    <property type="molecule type" value="Genomic_DNA"/>
</dbReference>
<dbReference type="InterPro" id="IPR055385">
    <property type="entry name" value="GpJ_HDII-ins2"/>
</dbReference>
<dbReference type="Proteomes" id="UP000587070">
    <property type="component" value="Unassembled WGS sequence"/>
</dbReference>
<dbReference type="Pfam" id="PF24801">
    <property type="entry name" value="FNIII-A_GpJ"/>
    <property type="match status" value="1"/>
</dbReference>
<feature type="domain" description="Tip attachment protein J HDII-ins2" evidence="2">
    <location>
        <begin position="290"/>
        <end position="402"/>
    </location>
</feature>
<protein>
    <recommendedName>
        <fullName evidence="2">Tip attachment protein J HDII-ins2 domain-containing protein</fullName>
    </recommendedName>
</protein>
<keyword evidence="1" id="KW-0812">Transmembrane</keyword>
<keyword evidence="1" id="KW-1133">Transmembrane helix</keyword>
<feature type="transmembrane region" description="Helical" evidence="1">
    <location>
        <begin position="111"/>
        <end position="131"/>
    </location>
</feature>
<dbReference type="NCBIfam" id="NF040662">
    <property type="entry name" value="attach_TipJ_rel"/>
    <property type="match status" value="1"/>
</dbReference>
<gene>
    <name evidence="3" type="ORF">GGD90_001610</name>
</gene>
<keyword evidence="4" id="KW-1185">Reference proteome</keyword>
<proteinExistence type="predicted"/>
<sequence>MVMHEDPAPVDPLADPLADLPWQPLPKQATVVHVANVLRPREHKLTLLDRRYRLGVWLRRSGHDIVARRTICSINGEWMPRDQWTRYRPRRGDQIVLIDNPHGNGDGSNPVAAVMMIAAIYFMPAGVAFLGSMGITNAGVAQALYLLGANLLISALAPPAKALAASNAAEMAAPSPTYSLSGQGNSNRLGSPRPRHYGLFRFAPAYCAQPYGEFSANEQYLYEILDVGLGHYRIDGITIEDTDIAAFEDIDYEVVPPGGAVTLVPANVQSSGEVAGQELVQGAWVGGGVGFVAVLADTSATEIGVDIVCPYGLYLLNDSGGFETLSVHVRLQAIALDAIGAPVGDWFVLGDITHAASTNTAQRVSKRWPVAAGRYAVRGTRIDAKNTSNRAGHEVTWAGLRAYLPTPLSFPDNTVIAIRSKASGQLTQASSRKVFVRGMGMVPTWSPANGWSAPVATRAIAWAAADILMADYGRGAAAASIDLDKLYQLDQVWEARGDRFDASFDTRSTVAEALTACLKAGRAQWFQVAGMFSFARDEWQSVPSTTFTPGNIVRGSVEVEYVMPGDKTSDFVRAKYWDTTVFGWREVDCKIDGSTSTKPASVSYFGIGDRQHVWREGVTDAAENVYRRRVLTFQSELEGRLLLPLDTIAISHHLVNRSQTGEVVAIGADDGNGGMPVGTTLTLSTDVEFVPGNDHYLVMGTLTGGRSGPWRVSAGVQPNVVRLDEPVAGFQPYVGGGKRRSRFSFGIGSEVYLIGKVVPPLKPKGSKVEIKMVIDDPRVHSADQVNTVPPPAVGWGLPRASARPVLKSIFVAQNGDPDAPVISVSWAAVDGASFYVVEWSDDGEVWKRAAGDTTGTNITFSPPAGPLHVRACAVGKVAGPWATWDGIAGEVPAPGAPVNVVLVEPWLGSRARWKWQAATRARYYDLEVVAASVVVRSARTNNLYFDYDAEDIIADGGPWRSLTLRVRAGGPLGVSDWVTSPAVNPQIGALSAIRLSSGHLQIIASYALPTDTDFAGVIMAMSRTSGFNPALLANQAYKGYDQVIVLTEGPGSEPFVNGDVWYVRMAGFDKFGADELQWSVEHSLTIRAITADPDSMLDEINGLLTDGSGSHKFEILADRFAIKAPTGDKFPFALVDKGGGDYQALLNADVLIGGNVDIANLKTGTLPSDVMMRLGGGTIELDGAGEIRVYRNTEVNADFVRLSAGEIRFIRYMDGAFRSYNYLSRLESGIAANGDTVVIPGYWLAEPRVMVSPASLALFKASAKDQDQSIECSAINLTETAPGSGRWQFTARANLNIAAGSGISAINASSGDLTASTTWTSGTYATPGNCTAITPTVSLSSIRWTGSGATYRRRQVNWRVRYTGDGGGGAWRTKDIGPVITAVTDSYTFNFPSAGAYSFWIEFSASDASGTFSAPEGAVGTTTVTLTSTKNHQSGNSIIRTMPTYTPPDGWTVTSVQWSYSVIWSLLPGQSVIFPTFVASFQDYNTHQAGPLTFSTGSYNSEGLVLTRSYEEIYAIFTLGTAVLTIGQYLGYTTSGQNRFDVASYGYTVAGASVLAAGTLNWMATGR</sequence>
<organism evidence="3 4">
    <name type="scientific">Rhodocyclus tenuis</name>
    <name type="common">Rhodospirillum tenue</name>
    <dbReference type="NCBI Taxonomy" id="1066"/>
    <lineage>
        <taxon>Bacteria</taxon>
        <taxon>Pseudomonadati</taxon>
        <taxon>Pseudomonadota</taxon>
        <taxon>Betaproteobacteria</taxon>
        <taxon>Rhodocyclales</taxon>
        <taxon>Rhodocyclaceae</taxon>
        <taxon>Rhodocyclus</taxon>
    </lineage>
</organism>
<name>A0A840GGA7_RHOTE</name>
<reference evidence="3 4" key="1">
    <citation type="submission" date="2020-08" db="EMBL/GenBank/DDBJ databases">
        <title>Genome sequencing of Purple Non-Sulfur Bacteria from various extreme environments.</title>
        <authorList>
            <person name="Mayer M."/>
        </authorList>
    </citation>
    <scope>NUCLEOTIDE SEQUENCE [LARGE SCALE GENOMIC DNA]</scope>
    <source>
        <strain evidence="3 4">2761</strain>
    </source>
</reference>
<evidence type="ECO:0000256" key="1">
    <source>
        <dbReference type="SAM" id="Phobius"/>
    </source>
</evidence>
<feature type="transmembrane region" description="Helical" evidence="1">
    <location>
        <begin position="1513"/>
        <end position="1532"/>
    </location>
</feature>
<feature type="transmembrane region" description="Helical" evidence="1">
    <location>
        <begin position="143"/>
        <end position="160"/>
    </location>
</feature>
<evidence type="ECO:0000259" key="2">
    <source>
        <dbReference type="Pfam" id="PF24801"/>
    </source>
</evidence>
<comment type="caution">
    <text evidence="3">The sequence shown here is derived from an EMBL/GenBank/DDBJ whole genome shotgun (WGS) entry which is preliminary data.</text>
</comment>
<keyword evidence="1" id="KW-0472">Membrane</keyword>
<accession>A0A840GGA7</accession>
<feature type="transmembrane region" description="Helical" evidence="1">
    <location>
        <begin position="1544"/>
        <end position="1564"/>
    </location>
</feature>
<evidence type="ECO:0000313" key="3">
    <source>
        <dbReference type="EMBL" id="MBB4247239.1"/>
    </source>
</evidence>